<dbReference type="AlphaFoldDB" id="A0ABD5EC19"/>
<proteinExistence type="predicted"/>
<name>A0ABD5EC19_9ACTN</name>
<evidence type="ECO:0000313" key="1">
    <source>
        <dbReference type="EMBL" id="MDT0409737.1"/>
    </source>
</evidence>
<evidence type="ECO:0000313" key="4">
    <source>
        <dbReference type="Proteomes" id="UP001183610"/>
    </source>
</evidence>
<organism evidence="2 3">
    <name type="scientific">Streptomyces evansiae</name>
    <dbReference type="NCBI Taxonomy" id="3075535"/>
    <lineage>
        <taxon>Bacteria</taxon>
        <taxon>Bacillati</taxon>
        <taxon>Actinomycetota</taxon>
        <taxon>Actinomycetes</taxon>
        <taxon>Kitasatosporales</taxon>
        <taxon>Streptomycetaceae</taxon>
        <taxon>Streptomyces</taxon>
    </lineage>
</organism>
<protein>
    <submittedName>
        <fullName evidence="2">Uncharacterized protein</fullName>
    </submittedName>
</protein>
<dbReference type="Proteomes" id="UP001183607">
    <property type="component" value="Unassembled WGS sequence"/>
</dbReference>
<comment type="caution">
    <text evidence="2">The sequence shown here is derived from an EMBL/GenBank/DDBJ whole genome shotgun (WGS) entry which is preliminary data.</text>
</comment>
<evidence type="ECO:0000313" key="3">
    <source>
        <dbReference type="Proteomes" id="UP001183607"/>
    </source>
</evidence>
<reference evidence="3 4" key="1">
    <citation type="submission" date="2023-07" db="EMBL/GenBank/DDBJ databases">
        <title>30 novel species of actinomycetes from the DSMZ collection.</title>
        <authorList>
            <person name="Nouioui I."/>
        </authorList>
    </citation>
    <scope>NUCLEOTIDE SEQUENCE [LARGE SCALE GENOMIC DNA]</scope>
    <source>
        <strain evidence="4">DSM 41979</strain>
        <strain evidence="3">DSM 41982</strain>
    </source>
</reference>
<accession>A0ABD5EC19</accession>
<keyword evidence="4" id="KW-1185">Reference proteome</keyword>
<sequence length="134" mass="14554">MNGHRAVAIAALVPLERLDTQPYLVDIRSQFAHCAQWAAARGHTLVREVLAHGLVPAHEALWDPVDSGEADLFVVAEAAALAEAVHPAEEFRALCELRGVPLALAALPEPRYDAAHKARIHRRLSMPTAGYDGR</sequence>
<dbReference type="EMBL" id="JAVRER010000059">
    <property type="protein sequence ID" value="MDT0418990.1"/>
    <property type="molecule type" value="Genomic_DNA"/>
</dbReference>
<reference evidence="2" key="2">
    <citation type="submission" date="2024-03" db="EMBL/GenBank/DDBJ databases">
        <title>30 novel species of actinomycetes from the DSMZ collection.</title>
        <authorList>
            <person name="Nouioui I."/>
        </authorList>
    </citation>
    <scope>NUCLEOTIDE SEQUENCE</scope>
    <source>
        <strain evidence="1">DSM 41979</strain>
        <strain evidence="2">DSM 41982</strain>
    </source>
</reference>
<dbReference type="RefSeq" id="WP_007820105.1">
    <property type="nucleotide sequence ID" value="NZ_JAVRER010000059.1"/>
</dbReference>
<dbReference type="Proteomes" id="UP001183610">
    <property type="component" value="Unassembled WGS sequence"/>
</dbReference>
<dbReference type="EMBL" id="JAVRET010000022">
    <property type="protein sequence ID" value="MDT0409737.1"/>
    <property type="molecule type" value="Genomic_DNA"/>
</dbReference>
<evidence type="ECO:0000313" key="2">
    <source>
        <dbReference type="EMBL" id="MDT0418990.1"/>
    </source>
</evidence>
<gene>
    <name evidence="2" type="ORF">RM574_26260</name>
    <name evidence="1" type="ORF">RM698_11850</name>
</gene>